<feature type="transmembrane region" description="Helical" evidence="6">
    <location>
        <begin position="153"/>
        <end position="178"/>
    </location>
</feature>
<feature type="transmembrane region" description="Helical" evidence="6">
    <location>
        <begin position="95"/>
        <end position="111"/>
    </location>
</feature>
<feature type="region of interest" description="Disordered" evidence="5">
    <location>
        <begin position="6"/>
        <end position="27"/>
    </location>
</feature>
<dbReference type="VEuPathDB" id="AmoebaDB:NF0020290"/>
<dbReference type="GO" id="GO:0022857">
    <property type="term" value="F:transmembrane transporter activity"/>
    <property type="evidence" value="ECO:0007669"/>
    <property type="project" value="InterPro"/>
</dbReference>
<comment type="subcellular location">
    <subcellularLocation>
        <location evidence="1">Membrane</location>
        <topology evidence="1">Multi-pass membrane protein</topology>
    </subcellularLocation>
</comment>
<dbReference type="SUPFAM" id="SSF103473">
    <property type="entry name" value="MFS general substrate transporter"/>
    <property type="match status" value="1"/>
</dbReference>
<evidence type="ECO:0008006" key="9">
    <source>
        <dbReference type="Google" id="ProtNLM"/>
    </source>
</evidence>
<feature type="transmembrane region" description="Helical" evidence="6">
    <location>
        <begin position="379"/>
        <end position="401"/>
    </location>
</feature>
<dbReference type="VEuPathDB" id="AmoebaDB:FDP41_013596"/>
<dbReference type="PANTHER" id="PTHR10924:SF6">
    <property type="entry name" value="SOLUTE CARRIER FAMILY 49 MEMBER A3"/>
    <property type="match status" value="1"/>
</dbReference>
<feature type="transmembrane region" description="Helical" evidence="6">
    <location>
        <begin position="407"/>
        <end position="426"/>
    </location>
</feature>
<feature type="transmembrane region" description="Helical" evidence="6">
    <location>
        <begin position="57"/>
        <end position="75"/>
    </location>
</feature>
<dbReference type="VEuPathDB" id="AmoebaDB:NfTy_027760"/>
<dbReference type="GeneID" id="68120811"/>
<feature type="transmembrane region" description="Helical" evidence="6">
    <location>
        <begin position="234"/>
        <end position="255"/>
    </location>
</feature>
<feature type="transmembrane region" description="Helical" evidence="6">
    <location>
        <begin position="351"/>
        <end position="372"/>
    </location>
</feature>
<feature type="transmembrane region" description="Helical" evidence="6">
    <location>
        <begin position="123"/>
        <end position="141"/>
    </location>
</feature>
<gene>
    <name evidence="7" type="ORF">FDP41_013596</name>
</gene>
<keyword evidence="2 6" id="KW-0812">Transmembrane</keyword>
<feature type="transmembrane region" description="Helical" evidence="6">
    <location>
        <begin position="190"/>
        <end position="214"/>
    </location>
</feature>
<dbReference type="OrthoDB" id="422206at2759"/>
<dbReference type="OMA" id="CAYPFIM"/>
<evidence type="ECO:0000256" key="3">
    <source>
        <dbReference type="ARBA" id="ARBA00022989"/>
    </source>
</evidence>
<evidence type="ECO:0000256" key="2">
    <source>
        <dbReference type="ARBA" id="ARBA00022692"/>
    </source>
</evidence>
<dbReference type="AlphaFoldDB" id="A0A6A5C0R0"/>
<feature type="transmembrane region" description="Helical" evidence="6">
    <location>
        <begin position="447"/>
        <end position="467"/>
    </location>
</feature>
<dbReference type="InterPro" id="IPR049680">
    <property type="entry name" value="FLVCR1-2_SLC49-like"/>
</dbReference>
<dbReference type="PANTHER" id="PTHR10924">
    <property type="entry name" value="MAJOR FACILITATOR SUPERFAMILY PROTEIN-RELATED"/>
    <property type="match status" value="1"/>
</dbReference>
<dbReference type="Proteomes" id="UP000444721">
    <property type="component" value="Unassembled WGS sequence"/>
</dbReference>
<evidence type="ECO:0000313" key="8">
    <source>
        <dbReference type="Proteomes" id="UP000444721"/>
    </source>
</evidence>
<name>A0A6A5C0R0_NAEFO</name>
<evidence type="ECO:0000313" key="7">
    <source>
        <dbReference type="EMBL" id="KAF0980382.1"/>
    </source>
</evidence>
<keyword evidence="4 6" id="KW-0472">Membrane</keyword>
<keyword evidence="3 6" id="KW-1133">Transmembrane helix</keyword>
<reference evidence="7 8" key="1">
    <citation type="journal article" date="2019" name="Sci. Rep.">
        <title>Nanopore sequencing improves the draft genome of the human pathogenic amoeba Naegleria fowleri.</title>
        <authorList>
            <person name="Liechti N."/>
            <person name="Schurch N."/>
            <person name="Bruggmann R."/>
            <person name="Wittwer M."/>
        </authorList>
    </citation>
    <scope>NUCLEOTIDE SEQUENCE [LARGE SCALE GENOMIC DNA]</scope>
    <source>
        <strain evidence="7 8">ATCC 30894</strain>
    </source>
</reference>
<dbReference type="EMBL" id="VFQX01000019">
    <property type="protein sequence ID" value="KAF0980382.1"/>
    <property type="molecule type" value="Genomic_DNA"/>
</dbReference>
<dbReference type="RefSeq" id="XP_044565095.1">
    <property type="nucleotide sequence ID" value="XM_044704243.1"/>
</dbReference>
<feature type="transmembrane region" description="Helical" evidence="6">
    <location>
        <begin position="487"/>
        <end position="506"/>
    </location>
</feature>
<sequence length="544" mass="60045">MVAIITVNKDSSSEQSLGKDSESETQKKPWWKPSFLFSKKPSSKSSLLEPTLYRKRWLVLFLFSMSNFLCSLYQTTFSPISTIALKYWQMPDQTWKVNMMTLVYLVVYVPVSSVSSWIMKKKGLRVSILIASILNFVGGWVRCLGYKKGEELYFWIAFLGQTLCAVAQPLVSNAPTLLSNNWFGEKERTLATTIGTLCGILGSGVAFGIGPALLGINDGSTAEDDWSGSEYGMLLLLLGQALLATLLLTGSVAFFQDKPPSPPVVKAPKEALMPSTSINETNPNEGVEHIIDSDDHHRHSFWHDLKSVMLNCNFVTLVCAYSVGYSVLQSFVALIDQIIVPKGYTPYDGSVFGLTVIVFGIFGALIIGIIVDRTKRYKLICACCGLFATIGFSGFAVVMLWRRTTLLFYMACLSLAALGMFSVPTVPICLEMSCEVTYPVPSSTSTSIIYGAGTMTAGVILVILDIIQQYQLHSNNAKVSNNTSMQLILWIDLGLLGLSFIFTCLFRGKYKRMINEKLHKERSQAYLAGLSQENEVSESSALIH</sequence>
<evidence type="ECO:0000256" key="5">
    <source>
        <dbReference type="SAM" id="MobiDB-lite"/>
    </source>
</evidence>
<evidence type="ECO:0000256" key="1">
    <source>
        <dbReference type="ARBA" id="ARBA00004141"/>
    </source>
</evidence>
<evidence type="ECO:0000256" key="6">
    <source>
        <dbReference type="SAM" id="Phobius"/>
    </source>
</evidence>
<evidence type="ECO:0000256" key="4">
    <source>
        <dbReference type="ARBA" id="ARBA00023136"/>
    </source>
</evidence>
<accession>A0A6A5C0R0</accession>
<organism evidence="7 8">
    <name type="scientific">Naegleria fowleri</name>
    <name type="common">Brain eating amoeba</name>
    <dbReference type="NCBI Taxonomy" id="5763"/>
    <lineage>
        <taxon>Eukaryota</taxon>
        <taxon>Discoba</taxon>
        <taxon>Heterolobosea</taxon>
        <taxon>Tetramitia</taxon>
        <taxon>Eutetramitia</taxon>
        <taxon>Vahlkampfiidae</taxon>
        <taxon>Naegleria</taxon>
    </lineage>
</organism>
<dbReference type="Gene3D" id="1.20.1250.20">
    <property type="entry name" value="MFS general substrate transporter like domains"/>
    <property type="match status" value="1"/>
</dbReference>
<dbReference type="InterPro" id="IPR036259">
    <property type="entry name" value="MFS_trans_sf"/>
</dbReference>
<keyword evidence="8" id="KW-1185">Reference proteome</keyword>
<dbReference type="InterPro" id="IPR011701">
    <property type="entry name" value="MFS"/>
</dbReference>
<dbReference type="Pfam" id="PF07690">
    <property type="entry name" value="MFS_1"/>
    <property type="match status" value="1"/>
</dbReference>
<proteinExistence type="predicted"/>
<dbReference type="GO" id="GO:0016020">
    <property type="term" value="C:membrane"/>
    <property type="evidence" value="ECO:0007669"/>
    <property type="project" value="UniProtKB-SubCell"/>
</dbReference>
<comment type="caution">
    <text evidence="7">The sequence shown here is derived from an EMBL/GenBank/DDBJ whole genome shotgun (WGS) entry which is preliminary data.</text>
</comment>
<feature type="transmembrane region" description="Helical" evidence="6">
    <location>
        <begin position="308"/>
        <end position="331"/>
    </location>
</feature>
<feature type="compositionally biased region" description="Basic and acidic residues" evidence="5">
    <location>
        <begin position="17"/>
        <end position="27"/>
    </location>
</feature>
<protein>
    <recommendedName>
        <fullName evidence="9">Major facilitator superfamily (MFS) profile domain-containing protein</fullName>
    </recommendedName>
</protein>